<organism evidence="2 3">
    <name type="scientific">Acanthamoeba polyphaga mimivirus</name>
    <name type="common">APMV</name>
    <dbReference type="NCBI Taxonomy" id="212035"/>
    <lineage>
        <taxon>Viruses</taxon>
        <taxon>Varidnaviria</taxon>
        <taxon>Bamfordvirae</taxon>
        <taxon>Nucleocytoviricota</taxon>
        <taxon>Megaviricetes</taxon>
        <taxon>Imitervirales</taxon>
        <taxon>Mimiviridae</taxon>
        <taxon>Megamimivirinae</taxon>
        <taxon>Mimivirus</taxon>
        <taxon>Mimivirus bradfordmassiliense</taxon>
    </lineage>
</organism>
<dbReference type="EMBL" id="KM982401">
    <property type="protein sequence ID" value="AKI78794.1"/>
    <property type="molecule type" value="Genomic_DNA"/>
</dbReference>
<reference evidence="2 3" key="1">
    <citation type="submission" date="2014-10" db="EMBL/GenBank/DDBJ databases">
        <title>Pan-genome analysis of Brazilian lineage A amoebal mimiviruses.</title>
        <authorList>
            <person name="Assis F.L."/>
            <person name="Abrahao J.S."/>
            <person name="Kroon E.G."/>
            <person name="Dornas F.P."/>
            <person name="Andrade K.R."/>
            <person name="Borato P.V.M."/>
            <person name="Pilotto M.R."/>
            <person name="Benamar S."/>
            <person name="LaScola B."/>
            <person name="Colson P."/>
        </authorList>
    </citation>
    <scope>NUCLEOTIDE SEQUENCE [LARGE SCALE GENOMIC DNA]</scope>
    <source>
        <strain evidence="2 3">Oyster</strain>
    </source>
</reference>
<evidence type="ECO:0000313" key="2">
    <source>
        <dbReference type="EMBL" id="AKI78794.1"/>
    </source>
</evidence>
<feature type="region of interest" description="Disordered" evidence="1">
    <location>
        <begin position="58"/>
        <end position="212"/>
    </location>
</feature>
<name>A0A0G2Y2R4_MIMIV</name>
<organismHost>
    <name type="scientific">Acanthamoeba polyphaga</name>
    <name type="common">Amoeba</name>
    <dbReference type="NCBI Taxonomy" id="5757"/>
</organismHost>
<dbReference type="Proteomes" id="UP000241474">
    <property type="component" value="Segment"/>
</dbReference>
<proteinExistence type="predicted"/>
<feature type="compositionally biased region" description="Basic and acidic residues" evidence="1">
    <location>
        <begin position="59"/>
        <end position="102"/>
    </location>
</feature>
<protein>
    <submittedName>
        <fullName evidence="2">Uncharacterized protein</fullName>
    </submittedName>
</protein>
<feature type="compositionally biased region" description="Basic and acidic residues" evidence="1">
    <location>
        <begin position="117"/>
        <end position="129"/>
    </location>
</feature>
<evidence type="ECO:0000313" key="3">
    <source>
        <dbReference type="Proteomes" id="UP000241474"/>
    </source>
</evidence>
<feature type="compositionally biased region" description="Basic and acidic residues" evidence="1">
    <location>
        <begin position="147"/>
        <end position="190"/>
    </location>
</feature>
<sequence length="488" mass="57961">MDSIINIFKILSGQSNNSNNLENSEKTSQDIAQKISDNVKQDNTDCQDENYVVPQLKRKSPERTIRSGEENTVHDSLNDRPAKKPKNDEKCQLFDKPIKVSVDDFTPTEKPSESNISDEKYKSQSREKSPSMVSFPVRKINPQIKYRSVERQKSSDRFRSPSRERSRSPLRERSRSPLREINRLSSREIYRSPLRQRSRSPSRQRSRSPLREKLILRNDSLKKHKTDFAETTKSDVHDKIIPETIRYNKKIYDYNPIDDTYYEVKYNGTKIWYKGDLVHRDELPAMICVDGTKKWYQYGQYERGNDLPSIEGGNGRKIWYLDGKIGRIGDKPAVIEPDGEQRWYKDGKYHRDKGPAVIKQDGTMMWYRNGKLHRDEMPAIIQPNIVYKWYENGLKHRDNDLPAIINVNGDLVWYRYDKIHRDKGPAVIRKNGVLIWYKHDEKIREEKVSLWEKYEYRYIDIIKNLYREFPYLIQWHYWNPTNPTNSDQ</sequence>
<accession>A0A0G2Y2R4</accession>
<evidence type="ECO:0000256" key="1">
    <source>
        <dbReference type="SAM" id="MobiDB-lite"/>
    </source>
</evidence>
<feature type="compositionally biased region" description="Basic residues" evidence="1">
    <location>
        <begin position="194"/>
        <end position="208"/>
    </location>
</feature>